<evidence type="ECO:0000256" key="1">
    <source>
        <dbReference type="SAM" id="Phobius"/>
    </source>
</evidence>
<feature type="transmembrane region" description="Helical" evidence="1">
    <location>
        <begin position="49"/>
        <end position="69"/>
    </location>
</feature>
<gene>
    <name evidence="2" type="ORF">GCM10023200_16620</name>
</gene>
<feature type="transmembrane region" description="Helical" evidence="1">
    <location>
        <begin position="156"/>
        <end position="175"/>
    </location>
</feature>
<evidence type="ECO:0008006" key="4">
    <source>
        <dbReference type="Google" id="ProtNLM"/>
    </source>
</evidence>
<dbReference type="Proteomes" id="UP001500928">
    <property type="component" value="Unassembled WGS sequence"/>
</dbReference>
<keyword evidence="1" id="KW-0472">Membrane</keyword>
<name>A0ABP9AN48_9PSEU</name>
<keyword evidence="1" id="KW-1133">Transmembrane helix</keyword>
<accession>A0ABP9AN48</accession>
<sequence length="213" mass="21663">MAETKIGGACGVLAALAMIPAYLVGTPNQPRTPEEAAGYYESAAGFVTANGALPLLHVLLGLVFLGVLVHVLRRAAGPSGAVYLALAGGTVFFALTSAGFAAEVAYPAAAVQFGVVPSNLAQPLLALAVWSYHYAQIGAAAMILATSAVVWRTKVLPTWVAGAGVLGILPLLHLWVPLVGALSSLLWFAVIGVALLVAPQPATTDREGTPATV</sequence>
<proteinExistence type="predicted"/>
<protein>
    <recommendedName>
        <fullName evidence="4">DUF4386 family protein</fullName>
    </recommendedName>
</protein>
<dbReference type="RefSeq" id="WP_345412879.1">
    <property type="nucleotide sequence ID" value="NZ_BAABHO010000010.1"/>
</dbReference>
<comment type="caution">
    <text evidence="2">The sequence shown here is derived from an EMBL/GenBank/DDBJ whole genome shotgun (WGS) entry which is preliminary data.</text>
</comment>
<feature type="transmembrane region" description="Helical" evidence="1">
    <location>
        <begin position="81"/>
        <end position="102"/>
    </location>
</feature>
<evidence type="ECO:0000313" key="3">
    <source>
        <dbReference type="Proteomes" id="UP001500928"/>
    </source>
</evidence>
<feature type="transmembrane region" description="Helical" evidence="1">
    <location>
        <begin position="181"/>
        <end position="198"/>
    </location>
</feature>
<reference evidence="3" key="1">
    <citation type="journal article" date="2019" name="Int. J. Syst. Evol. Microbiol.">
        <title>The Global Catalogue of Microorganisms (GCM) 10K type strain sequencing project: providing services to taxonomists for standard genome sequencing and annotation.</title>
        <authorList>
            <consortium name="The Broad Institute Genomics Platform"/>
            <consortium name="The Broad Institute Genome Sequencing Center for Infectious Disease"/>
            <person name="Wu L."/>
            <person name="Ma J."/>
        </authorList>
    </citation>
    <scope>NUCLEOTIDE SEQUENCE [LARGE SCALE GENOMIC DNA]</scope>
    <source>
        <strain evidence="3">JCM 17979</strain>
    </source>
</reference>
<evidence type="ECO:0000313" key="2">
    <source>
        <dbReference type="EMBL" id="GAA4783786.1"/>
    </source>
</evidence>
<keyword evidence="3" id="KW-1185">Reference proteome</keyword>
<keyword evidence="1" id="KW-0812">Transmembrane</keyword>
<dbReference type="EMBL" id="BAABHO010000010">
    <property type="protein sequence ID" value="GAA4783786.1"/>
    <property type="molecule type" value="Genomic_DNA"/>
</dbReference>
<feature type="transmembrane region" description="Helical" evidence="1">
    <location>
        <begin position="122"/>
        <end position="144"/>
    </location>
</feature>
<organism evidence="2 3">
    <name type="scientific">Actinomycetospora chlora</name>
    <dbReference type="NCBI Taxonomy" id="663608"/>
    <lineage>
        <taxon>Bacteria</taxon>
        <taxon>Bacillati</taxon>
        <taxon>Actinomycetota</taxon>
        <taxon>Actinomycetes</taxon>
        <taxon>Pseudonocardiales</taxon>
        <taxon>Pseudonocardiaceae</taxon>
        <taxon>Actinomycetospora</taxon>
    </lineage>
</organism>